<dbReference type="EMBL" id="GBRH01190858">
    <property type="protein sequence ID" value="JAE07038.1"/>
    <property type="molecule type" value="Transcribed_RNA"/>
</dbReference>
<reference evidence="1" key="1">
    <citation type="submission" date="2014-09" db="EMBL/GenBank/DDBJ databases">
        <authorList>
            <person name="Magalhaes I.L.F."/>
            <person name="Oliveira U."/>
            <person name="Santos F.R."/>
            <person name="Vidigal T.H.D.A."/>
            <person name="Brescovit A.D."/>
            <person name="Santos A.J."/>
        </authorList>
    </citation>
    <scope>NUCLEOTIDE SEQUENCE</scope>
    <source>
        <tissue evidence="1">Shoot tissue taken approximately 20 cm above the soil surface</tissue>
    </source>
</reference>
<evidence type="ECO:0000313" key="1">
    <source>
        <dbReference type="EMBL" id="JAE07038.1"/>
    </source>
</evidence>
<protein>
    <submittedName>
        <fullName evidence="1">Uncharacterized protein</fullName>
    </submittedName>
</protein>
<name>A0A0A9FFK9_ARUDO</name>
<accession>A0A0A9FFK9</accession>
<sequence length="15" mass="1893">MLHLRWEYLPMPIHG</sequence>
<organism evidence="1">
    <name type="scientific">Arundo donax</name>
    <name type="common">Giant reed</name>
    <name type="synonym">Donax arundinaceus</name>
    <dbReference type="NCBI Taxonomy" id="35708"/>
    <lineage>
        <taxon>Eukaryota</taxon>
        <taxon>Viridiplantae</taxon>
        <taxon>Streptophyta</taxon>
        <taxon>Embryophyta</taxon>
        <taxon>Tracheophyta</taxon>
        <taxon>Spermatophyta</taxon>
        <taxon>Magnoliopsida</taxon>
        <taxon>Liliopsida</taxon>
        <taxon>Poales</taxon>
        <taxon>Poaceae</taxon>
        <taxon>PACMAD clade</taxon>
        <taxon>Arundinoideae</taxon>
        <taxon>Arundineae</taxon>
        <taxon>Arundo</taxon>
    </lineage>
</organism>
<reference evidence="1" key="2">
    <citation type="journal article" date="2015" name="Data Brief">
        <title>Shoot transcriptome of the giant reed, Arundo donax.</title>
        <authorList>
            <person name="Barrero R.A."/>
            <person name="Guerrero F.D."/>
            <person name="Moolhuijzen P."/>
            <person name="Goolsby J.A."/>
            <person name="Tidwell J."/>
            <person name="Bellgard S.E."/>
            <person name="Bellgard M.I."/>
        </authorList>
    </citation>
    <scope>NUCLEOTIDE SEQUENCE</scope>
    <source>
        <tissue evidence="1">Shoot tissue taken approximately 20 cm above the soil surface</tissue>
    </source>
</reference>
<proteinExistence type="predicted"/>